<protein>
    <submittedName>
        <fullName evidence="1">Uncharacterized protein</fullName>
    </submittedName>
</protein>
<gene>
    <name evidence="1" type="ORF">BDN71DRAFT_1445573</name>
</gene>
<accession>A0A9P5ZZD4</accession>
<proteinExistence type="predicted"/>
<dbReference type="EMBL" id="MU154548">
    <property type="protein sequence ID" value="KAF9496895.1"/>
    <property type="molecule type" value="Genomic_DNA"/>
</dbReference>
<dbReference type="AlphaFoldDB" id="A0A9P5ZZD4"/>
<name>A0A9P5ZZD4_PLEER</name>
<sequence length="54" mass="5871">MIFACSQTTVHRAGHEFGPCSHVPIKLSSPSHAETPARPSASQAHHHIFVAELR</sequence>
<evidence type="ECO:0000313" key="2">
    <source>
        <dbReference type="Proteomes" id="UP000807025"/>
    </source>
</evidence>
<evidence type="ECO:0000313" key="1">
    <source>
        <dbReference type="EMBL" id="KAF9496895.1"/>
    </source>
</evidence>
<keyword evidence="2" id="KW-1185">Reference proteome</keyword>
<comment type="caution">
    <text evidence="1">The sequence shown here is derived from an EMBL/GenBank/DDBJ whole genome shotgun (WGS) entry which is preliminary data.</text>
</comment>
<organism evidence="1 2">
    <name type="scientific">Pleurotus eryngii</name>
    <name type="common">Boletus of the steppes</name>
    <dbReference type="NCBI Taxonomy" id="5323"/>
    <lineage>
        <taxon>Eukaryota</taxon>
        <taxon>Fungi</taxon>
        <taxon>Dikarya</taxon>
        <taxon>Basidiomycota</taxon>
        <taxon>Agaricomycotina</taxon>
        <taxon>Agaricomycetes</taxon>
        <taxon>Agaricomycetidae</taxon>
        <taxon>Agaricales</taxon>
        <taxon>Pleurotineae</taxon>
        <taxon>Pleurotaceae</taxon>
        <taxon>Pleurotus</taxon>
    </lineage>
</organism>
<reference evidence="1" key="1">
    <citation type="submission" date="2020-11" db="EMBL/GenBank/DDBJ databases">
        <authorList>
            <consortium name="DOE Joint Genome Institute"/>
            <person name="Ahrendt S."/>
            <person name="Riley R."/>
            <person name="Andreopoulos W."/>
            <person name="Labutti K."/>
            <person name="Pangilinan J."/>
            <person name="Ruiz-Duenas F.J."/>
            <person name="Barrasa J.M."/>
            <person name="Sanchez-Garcia M."/>
            <person name="Camarero S."/>
            <person name="Miyauchi S."/>
            <person name="Serrano A."/>
            <person name="Linde D."/>
            <person name="Babiker R."/>
            <person name="Drula E."/>
            <person name="Ayuso-Fernandez I."/>
            <person name="Pacheco R."/>
            <person name="Padilla G."/>
            <person name="Ferreira P."/>
            <person name="Barriuso J."/>
            <person name="Kellner H."/>
            <person name="Castanera R."/>
            <person name="Alfaro M."/>
            <person name="Ramirez L."/>
            <person name="Pisabarro A.G."/>
            <person name="Kuo A."/>
            <person name="Tritt A."/>
            <person name="Lipzen A."/>
            <person name="He G."/>
            <person name="Yan M."/>
            <person name="Ng V."/>
            <person name="Cullen D."/>
            <person name="Martin F."/>
            <person name="Rosso M.-N."/>
            <person name="Henrissat B."/>
            <person name="Hibbett D."/>
            <person name="Martinez A.T."/>
            <person name="Grigoriev I.V."/>
        </authorList>
    </citation>
    <scope>NUCLEOTIDE SEQUENCE</scope>
    <source>
        <strain evidence="1">ATCC 90797</strain>
    </source>
</reference>
<dbReference type="Proteomes" id="UP000807025">
    <property type="component" value="Unassembled WGS sequence"/>
</dbReference>